<dbReference type="NCBIfam" id="TIGR00043">
    <property type="entry name" value="rRNA maturation RNase YbeY"/>
    <property type="match status" value="1"/>
</dbReference>
<evidence type="ECO:0000313" key="9">
    <source>
        <dbReference type="Proteomes" id="UP000178690"/>
    </source>
</evidence>
<name>A0A1G2PNB0_TERXR</name>
<comment type="similarity">
    <text evidence="2">Belongs to the endoribonuclease YbeY family.</text>
</comment>
<keyword evidence="6" id="KW-0378">Hydrolase</keyword>
<evidence type="ECO:0000256" key="4">
    <source>
        <dbReference type="ARBA" id="ARBA00022723"/>
    </source>
</evidence>
<dbReference type="SUPFAM" id="SSF55486">
    <property type="entry name" value="Metalloproteases ('zincins'), catalytic domain"/>
    <property type="match status" value="1"/>
</dbReference>
<dbReference type="Gene3D" id="3.40.390.30">
    <property type="entry name" value="Metalloproteases ('zincins'), catalytic domain"/>
    <property type="match status" value="1"/>
</dbReference>
<dbReference type="PANTHER" id="PTHR46986">
    <property type="entry name" value="ENDORIBONUCLEASE YBEY, CHLOROPLASTIC"/>
    <property type="match status" value="1"/>
</dbReference>
<keyword evidence="7" id="KW-0862">Zinc</keyword>
<comment type="cofactor">
    <cofactor evidence="1">
        <name>Zn(2+)</name>
        <dbReference type="ChEBI" id="CHEBI:29105"/>
    </cofactor>
</comment>
<dbReference type="GO" id="GO:0046872">
    <property type="term" value="F:metal ion binding"/>
    <property type="evidence" value="ECO:0007669"/>
    <property type="project" value="UniProtKB-KW"/>
</dbReference>
<keyword evidence="4" id="KW-0479">Metal-binding</keyword>
<keyword evidence="3" id="KW-0540">Nuclease</keyword>
<gene>
    <name evidence="8" type="ORF">A2682_03125</name>
</gene>
<dbReference type="GO" id="GO:0004519">
    <property type="term" value="F:endonuclease activity"/>
    <property type="evidence" value="ECO:0007669"/>
    <property type="project" value="UniProtKB-KW"/>
</dbReference>
<comment type="caution">
    <text evidence="8">The sequence shown here is derived from an EMBL/GenBank/DDBJ whole genome shotgun (WGS) entry which is preliminary data.</text>
</comment>
<accession>A0A1G2PNB0</accession>
<protein>
    <submittedName>
        <fullName evidence="8">rRNA maturation RNase YbeY</fullName>
    </submittedName>
</protein>
<evidence type="ECO:0000256" key="2">
    <source>
        <dbReference type="ARBA" id="ARBA00010875"/>
    </source>
</evidence>
<evidence type="ECO:0000313" key="8">
    <source>
        <dbReference type="EMBL" id="OHA49807.1"/>
    </source>
</evidence>
<keyword evidence="5" id="KW-0255">Endonuclease</keyword>
<organism evidence="8 9">
    <name type="scientific">Terrybacteria sp. (strain RIFCSPHIGHO2_01_FULL_58_15)</name>
    <dbReference type="NCBI Taxonomy" id="1802363"/>
    <lineage>
        <taxon>Bacteria</taxon>
        <taxon>Candidatus Terryibacteriota</taxon>
    </lineage>
</organism>
<sequence>MENYTRQRLPLAFLRRVLRGAIDGLHATSAEIGVALVGERRMARLLKAHPPRRSYPRTRVTNVLSFSYTRRRGAITGDIILCVPVAEREARRFRRTRKAHLAVLLVHGMVHLAGYRHYEQREAHRMELMERRILATIDFT</sequence>
<evidence type="ECO:0000256" key="7">
    <source>
        <dbReference type="ARBA" id="ARBA00022833"/>
    </source>
</evidence>
<evidence type="ECO:0000256" key="6">
    <source>
        <dbReference type="ARBA" id="ARBA00022801"/>
    </source>
</evidence>
<evidence type="ECO:0000256" key="1">
    <source>
        <dbReference type="ARBA" id="ARBA00001947"/>
    </source>
</evidence>
<dbReference type="Pfam" id="PF02130">
    <property type="entry name" value="YbeY"/>
    <property type="match status" value="1"/>
</dbReference>
<dbReference type="PROSITE" id="PS01306">
    <property type="entry name" value="UPF0054"/>
    <property type="match status" value="1"/>
</dbReference>
<dbReference type="STRING" id="1802363.A2682_03125"/>
<evidence type="ECO:0000256" key="3">
    <source>
        <dbReference type="ARBA" id="ARBA00022722"/>
    </source>
</evidence>
<reference evidence="8 9" key="1">
    <citation type="journal article" date="2016" name="Nat. Commun.">
        <title>Thousands of microbial genomes shed light on interconnected biogeochemical processes in an aquifer system.</title>
        <authorList>
            <person name="Anantharaman K."/>
            <person name="Brown C.T."/>
            <person name="Hug L.A."/>
            <person name="Sharon I."/>
            <person name="Castelle C.J."/>
            <person name="Probst A.J."/>
            <person name="Thomas B.C."/>
            <person name="Singh A."/>
            <person name="Wilkins M.J."/>
            <person name="Karaoz U."/>
            <person name="Brodie E.L."/>
            <person name="Williams K.H."/>
            <person name="Hubbard S.S."/>
            <person name="Banfield J.F."/>
        </authorList>
    </citation>
    <scope>NUCLEOTIDE SEQUENCE [LARGE SCALE GENOMIC DNA]</scope>
    <source>
        <strain evidence="9">RIFCSPHIGHO2_01_FULL_58_15</strain>
    </source>
</reference>
<dbReference type="EMBL" id="MHST01000004">
    <property type="protein sequence ID" value="OHA49807.1"/>
    <property type="molecule type" value="Genomic_DNA"/>
</dbReference>
<dbReference type="GO" id="GO:0004222">
    <property type="term" value="F:metalloendopeptidase activity"/>
    <property type="evidence" value="ECO:0007669"/>
    <property type="project" value="InterPro"/>
</dbReference>
<dbReference type="PANTHER" id="PTHR46986:SF1">
    <property type="entry name" value="ENDORIBONUCLEASE YBEY, CHLOROPLASTIC"/>
    <property type="match status" value="1"/>
</dbReference>
<dbReference type="GO" id="GO:0006364">
    <property type="term" value="P:rRNA processing"/>
    <property type="evidence" value="ECO:0007669"/>
    <property type="project" value="InterPro"/>
</dbReference>
<dbReference type="AlphaFoldDB" id="A0A1G2PNB0"/>
<proteinExistence type="inferred from homology"/>
<dbReference type="Proteomes" id="UP000178690">
    <property type="component" value="Unassembled WGS sequence"/>
</dbReference>
<dbReference type="InterPro" id="IPR002036">
    <property type="entry name" value="YbeY"/>
</dbReference>
<evidence type="ECO:0000256" key="5">
    <source>
        <dbReference type="ARBA" id="ARBA00022759"/>
    </source>
</evidence>
<dbReference type="InterPro" id="IPR023091">
    <property type="entry name" value="MetalPrtase_cat_dom_sf_prd"/>
</dbReference>
<dbReference type="InterPro" id="IPR020549">
    <property type="entry name" value="YbeY_CS"/>
</dbReference>